<protein>
    <submittedName>
        <fullName evidence="1">Uncharacterized protein</fullName>
    </submittedName>
</protein>
<organism evidence="1 2">
    <name type="scientific">Anaerobacillus isosaccharinicus</name>
    <dbReference type="NCBI Taxonomy" id="1532552"/>
    <lineage>
        <taxon>Bacteria</taxon>
        <taxon>Bacillati</taxon>
        <taxon>Bacillota</taxon>
        <taxon>Bacilli</taxon>
        <taxon>Bacillales</taxon>
        <taxon>Bacillaceae</taxon>
        <taxon>Anaerobacillus</taxon>
    </lineage>
</organism>
<name>A0A7S7RDU5_9BACI</name>
<dbReference type="AlphaFoldDB" id="A0A7S7RDU5"/>
<gene>
    <name evidence="1" type="ORF">AWH56_013065</name>
</gene>
<dbReference type="EMBL" id="CP063356">
    <property type="protein sequence ID" value="QOY38373.1"/>
    <property type="molecule type" value="Genomic_DNA"/>
</dbReference>
<keyword evidence="2" id="KW-1185">Reference proteome</keyword>
<dbReference type="KEGG" id="aia:AWH56_013065"/>
<dbReference type="RefSeq" id="WP_169824310.1">
    <property type="nucleotide sequence ID" value="NZ_CP063356.2"/>
</dbReference>
<dbReference type="Proteomes" id="UP000180175">
    <property type="component" value="Chromosome"/>
</dbReference>
<accession>A0A7S7RDU5</accession>
<evidence type="ECO:0000313" key="2">
    <source>
        <dbReference type="Proteomes" id="UP000180175"/>
    </source>
</evidence>
<proteinExistence type="predicted"/>
<sequence>MKGIDWQMVAFVGVSLFQEYLINIQLPKVYFWDQQFSNHHDDRKIA</sequence>
<reference evidence="1 2" key="1">
    <citation type="journal article" date="2017" name="Genome Announc.">
        <title>Draft Genome Sequences of Four Alkaliphilic Bacteria Belonging to the Anaerobacillus Genus.</title>
        <authorList>
            <person name="Bassil N.M."/>
            <person name="Lloyd J.R."/>
        </authorList>
    </citation>
    <scope>NUCLEOTIDE SEQUENCE [LARGE SCALE GENOMIC DNA]</scope>
    <source>
        <strain evidence="1 2">NB2006</strain>
    </source>
</reference>
<evidence type="ECO:0000313" key="1">
    <source>
        <dbReference type="EMBL" id="QOY38373.1"/>
    </source>
</evidence>
<reference evidence="1 2" key="2">
    <citation type="journal article" date="2019" name="Int. J. Syst. Evol. Microbiol.">
        <title>Anaerobacillus isosaccharinicus sp. nov., an alkaliphilic bacterium which degrades isosaccharinic acid.</title>
        <authorList>
            <person name="Bassil N.M."/>
            <person name="Lloyd J.R."/>
        </authorList>
    </citation>
    <scope>NUCLEOTIDE SEQUENCE [LARGE SCALE GENOMIC DNA]</scope>
    <source>
        <strain evidence="1 2">NB2006</strain>
    </source>
</reference>